<feature type="domain" description="Response regulatory" evidence="6">
    <location>
        <begin position="700"/>
        <end position="819"/>
    </location>
</feature>
<dbReference type="InterPro" id="IPR005467">
    <property type="entry name" value="His_kinase_dom"/>
</dbReference>
<dbReference type="SMART" id="SM00388">
    <property type="entry name" value="HisKA"/>
    <property type="match status" value="1"/>
</dbReference>
<dbReference type="Proteomes" id="UP000428328">
    <property type="component" value="Chromosome"/>
</dbReference>
<dbReference type="Gene3D" id="3.40.50.2300">
    <property type="match status" value="1"/>
</dbReference>
<evidence type="ECO:0000313" key="8">
    <source>
        <dbReference type="EMBL" id="QGY41805.1"/>
    </source>
</evidence>
<dbReference type="Pfam" id="PF00512">
    <property type="entry name" value="HisKA"/>
    <property type="match status" value="1"/>
</dbReference>
<dbReference type="InterPro" id="IPR036097">
    <property type="entry name" value="HisK_dim/P_sf"/>
</dbReference>
<dbReference type="SUPFAM" id="SSF52172">
    <property type="entry name" value="CheY-like"/>
    <property type="match status" value="1"/>
</dbReference>
<dbReference type="PRINTS" id="PR00344">
    <property type="entry name" value="BCTRLSENSOR"/>
</dbReference>
<dbReference type="InterPro" id="IPR035965">
    <property type="entry name" value="PAS-like_dom_sf"/>
</dbReference>
<dbReference type="GO" id="GO:0000155">
    <property type="term" value="F:phosphorelay sensor kinase activity"/>
    <property type="evidence" value="ECO:0007669"/>
    <property type="project" value="InterPro"/>
</dbReference>
<dbReference type="GO" id="GO:0006355">
    <property type="term" value="P:regulation of DNA-templated transcription"/>
    <property type="evidence" value="ECO:0007669"/>
    <property type="project" value="InterPro"/>
</dbReference>
<dbReference type="SUPFAM" id="SSF47384">
    <property type="entry name" value="Homodimeric domain of signal transducing histidine kinase"/>
    <property type="match status" value="1"/>
</dbReference>
<dbReference type="InterPro" id="IPR001638">
    <property type="entry name" value="Solute-binding_3/MltF_N"/>
</dbReference>
<dbReference type="Gene3D" id="3.30.565.10">
    <property type="entry name" value="Histidine kinase-like ATPase, C-terminal domain"/>
    <property type="match status" value="1"/>
</dbReference>
<dbReference type="CDD" id="cd16922">
    <property type="entry name" value="HATPase_EvgS-ArcB-TorS-like"/>
    <property type="match status" value="1"/>
</dbReference>
<dbReference type="PROSITE" id="PS50112">
    <property type="entry name" value="PAS"/>
    <property type="match status" value="1"/>
</dbReference>
<evidence type="ECO:0000259" key="7">
    <source>
        <dbReference type="PROSITE" id="PS50112"/>
    </source>
</evidence>
<proteinExistence type="predicted"/>
<protein>
    <recommendedName>
        <fullName evidence="2">histidine kinase</fullName>
        <ecNumber evidence="2">2.7.13.3</ecNumber>
    </recommendedName>
</protein>
<dbReference type="PANTHER" id="PTHR45339:SF5">
    <property type="entry name" value="HISTIDINE KINASE"/>
    <property type="match status" value="1"/>
</dbReference>
<dbReference type="PROSITE" id="PS50110">
    <property type="entry name" value="RESPONSE_REGULATORY"/>
    <property type="match status" value="1"/>
</dbReference>
<accession>A0A6I6JG45</accession>
<feature type="domain" description="PAS" evidence="7">
    <location>
        <begin position="312"/>
        <end position="363"/>
    </location>
</feature>
<dbReference type="InterPro" id="IPR004358">
    <property type="entry name" value="Sig_transdc_His_kin-like_C"/>
</dbReference>
<dbReference type="InterPro" id="IPR013767">
    <property type="entry name" value="PAS_fold"/>
</dbReference>
<dbReference type="PANTHER" id="PTHR45339">
    <property type="entry name" value="HYBRID SIGNAL TRANSDUCTION HISTIDINE KINASE J"/>
    <property type="match status" value="1"/>
</dbReference>
<keyword evidence="9" id="KW-1185">Reference proteome</keyword>
<evidence type="ECO:0000313" key="9">
    <source>
        <dbReference type="Proteomes" id="UP000428328"/>
    </source>
</evidence>
<feature type="modified residue" description="4-aspartylphosphate" evidence="4">
    <location>
        <position position="749"/>
    </location>
</feature>
<dbReference type="InterPro" id="IPR001789">
    <property type="entry name" value="Sig_transdc_resp-reg_receiver"/>
</dbReference>
<dbReference type="SMART" id="SM00091">
    <property type="entry name" value="PAS"/>
    <property type="match status" value="1"/>
</dbReference>
<dbReference type="Pfam" id="PF00497">
    <property type="entry name" value="SBP_bac_3"/>
    <property type="match status" value="1"/>
</dbReference>
<evidence type="ECO:0000256" key="1">
    <source>
        <dbReference type="ARBA" id="ARBA00000085"/>
    </source>
</evidence>
<dbReference type="EC" id="2.7.13.3" evidence="2"/>
<evidence type="ECO:0000256" key="4">
    <source>
        <dbReference type="PROSITE-ProRule" id="PRU00169"/>
    </source>
</evidence>
<dbReference type="CDD" id="cd01007">
    <property type="entry name" value="PBP2_BvgS_HisK_like"/>
    <property type="match status" value="1"/>
</dbReference>
<dbReference type="PROSITE" id="PS50109">
    <property type="entry name" value="HIS_KIN"/>
    <property type="match status" value="1"/>
</dbReference>
<dbReference type="NCBIfam" id="TIGR00229">
    <property type="entry name" value="sensory_box"/>
    <property type="match status" value="1"/>
</dbReference>
<dbReference type="CDD" id="cd17546">
    <property type="entry name" value="REC_hyHK_CKI1_RcsC-like"/>
    <property type="match status" value="1"/>
</dbReference>
<dbReference type="Pfam" id="PF00072">
    <property type="entry name" value="Response_reg"/>
    <property type="match status" value="1"/>
</dbReference>
<dbReference type="SUPFAM" id="SSF53850">
    <property type="entry name" value="Periplasmic binding protein-like II"/>
    <property type="match status" value="1"/>
</dbReference>
<dbReference type="Pfam" id="PF00989">
    <property type="entry name" value="PAS"/>
    <property type="match status" value="1"/>
</dbReference>
<reference evidence="8 9" key="1">
    <citation type="submission" date="2019-11" db="EMBL/GenBank/DDBJ databases">
        <authorList>
            <person name="Zheng R.K."/>
            <person name="Sun C.M."/>
        </authorList>
    </citation>
    <scope>NUCLEOTIDE SEQUENCE [LARGE SCALE GENOMIC DNA]</scope>
    <source>
        <strain evidence="8 9">SRB007</strain>
    </source>
</reference>
<evidence type="ECO:0000256" key="3">
    <source>
        <dbReference type="ARBA" id="ARBA00022553"/>
    </source>
</evidence>
<sequence length="826" mass="91459">MKRILLFMALAVLFLFAVGAYGQGGEGDEDFLSLEERQWLLDHAADVEVLFGYEAPPNAFHDESGEYVGLLVDYHSELESVLGVTFVHRDLPTWQEVMKYAQIGRNFLIVGIASTADRARSLSFTNSFIKIPYVIVTRQSSSIRTMEDLYGYRVCTVAGYAVNDYLAQHYPAIVPSGVVDNLEGLRGVSTGLYDAMIINQMYGSYLIHSQGLTNLKIAGDSGYVNRLSVATSKHDQMLFSILDKAVDRIPIEKRQELFERWVGGSPPVVPVEVYYWFMGLVGVGAILLAAAWCWTMSLRSALSKQTHQLRQSEEQYRAFFEDNQVVMLVVDPETGSLLDVNKAAEGFYGYDRKTLLTTTVYELNKVTDSTVRKRLNGVSADNLRSFQSRHRLADGRLRDVEVYTGPFMLHGKKRIISVVLDITERLLGEAELASAKETAIASNRAKSRFLANMSHEIRTPLNGVLGMLQLLFTTKLDTEQRDYAGNAIASSKRLNRLISDILDISRVEAGTLRLHVGPMQLSRTLRQIRDMFRSVISQSGVEMVYDVDPAIPQMLYGDEVRVQQVLGNLVGNALKFTEKGSVTVEASLLPVREENKCKVLFLVQDTGIGIPEEKVETLFQPFMQVEEGYRRDQQGAGLGLAITRRLVDIMGGGLAVDSTMGRGTAIYFYLMFDLVPPEGGTLDEFSQVEILPEDALEGLRILLAEDERINRLATSRLLEKAGAKVHSVENGEAVLEALRGDRFDLVLMDVQMPVMDGIDSTAAIRKGEAGDDNRLIPVIALTAHAMAGDREKFLAAGMDGYLSKPVDAGDLRRELGAIKANGGSGD</sequence>
<dbReference type="FunFam" id="3.30.565.10:FF:000010">
    <property type="entry name" value="Sensor histidine kinase RcsC"/>
    <property type="match status" value="1"/>
</dbReference>
<evidence type="ECO:0000256" key="2">
    <source>
        <dbReference type="ARBA" id="ARBA00012438"/>
    </source>
</evidence>
<dbReference type="Gene3D" id="3.40.190.10">
    <property type="entry name" value="Periplasmic binding protein-like II"/>
    <property type="match status" value="2"/>
</dbReference>
<dbReference type="Gene3D" id="3.30.450.20">
    <property type="entry name" value="PAS domain"/>
    <property type="match status" value="1"/>
</dbReference>
<dbReference type="SMART" id="SM00062">
    <property type="entry name" value="PBPb"/>
    <property type="match status" value="1"/>
</dbReference>
<dbReference type="InterPro" id="IPR000014">
    <property type="entry name" value="PAS"/>
</dbReference>
<dbReference type="KEGG" id="psel:GM415_17315"/>
<dbReference type="SUPFAM" id="SSF55785">
    <property type="entry name" value="PYP-like sensor domain (PAS domain)"/>
    <property type="match status" value="1"/>
</dbReference>
<dbReference type="SMART" id="SM00448">
    <property type="entry name" value="REC"/>
    <property type="match status" value="1"/>
</dbReference>
<dbReference type="Pfam" id="PF02518">
    <property type="entry name" value="HATPase_c"/>
    <property type="match status" value="1"/>
</dbReference>
<organism evidence="8 9">
    <name type="scientific">Pseudodesulfovibrio cashew</name>
    <dbReference type="NCBI Taxonomy" id="2678688"/>
    <lineage>
        <taxon>Bacteria</taxon>
        <taxon>Pseudomonadati</taxon>
        <taxon>Thermodesulfobacteriota</taxon>
        <taxon>Desulfovibrionia</taxon>
        <taxon>Desulfovibrionales</taxon>
        <taxon>Desulfovibrionaceae</taxon>
    </lineage>
</organism>
<comment type="catalytic activity">
    <reaction evidence="1">
        <text>ATP + protein L-histidine = ADP + protein N-phospho-L-histidine.</text>
        <dbReference type="EC" id="2.7.13.3"/>
    </reaction>
</comment>
<feature type="domain" description="Histidine kinase" evidence="5">
    <location>
        <begin position="452"/>
        <end position="674"/>
    </location>
</feature>
<dbReference type="InterPro" id="IPR036890">
    <property type="entry name" value="HATPase_C_sf"/>
</dbReference>
<gene>
    <name evidence="8" type="ORF">GM415_17315</name>
</gene>
<dbReference type="InterPro" id="IPR003661">
    <property type="entry name" value="HisK_dim/P_dom"/>
</dbReference>
<evidence type="ECO:0000259" key="5">
    <source>
        <dbReference type="PROSITE" id="PS50109"/>
    </source>
</evidence>
<dbReference type="SUPFAM" id="SSF55874">
    <property type="entry name" value="ATPase domain of HSP90 chaperone/DNA topoisomerase II/histidine kinase"/>
    <property type="match status" value="1"/>
</dbReference>
<dbReference type="SMART" id="SM00387">
    <property type="entry name" value="HATPase_c"/>
    <property type="match status" value="1"/>
</dbReference>
<dbReference type="InterPro" id="IPR003594">
    <property type="entry name" value="HATPase_dom"/>
</dbReference>
<dbReference type="Gene3D" id="1.10.287.130">
    <property type="match status" value="1"/>
</dbReference>
<dbReference type="EMBL" id="CP046400">
    <property type="protein sequence ID" value="QGY41805.1"/>
    <property type="molecule type" value="Genomic_DNA"/>
</dbReference>
<keyword evidence="3 4" id="KW-0597">Phosphoprotein</keyword>
<name>A0A6I6JG45_9BACT</name>
<dbReference type="CDD" id="cd00130">
    <property type="entry name" value="PAS"/>
    <property type="match status" value="1"/>
</dbReference>
<dbReference type="AlphaFoldDB" id="A0A6I6JG45"/>
<dbReference type="InterPro" id="IPR011006">
    <property type="entry name" value="CheY-like_superfamily"/>
</dbReference>
<dbReference type="CDD" id="cd00082">
    <property type="entry name" value="HisKA"/>
    <property type="match status" value="1"/>
</dbReference>
<evidence type="ECO:0000259" key="6">
    <source>
        <dbReference type="PROSITE" id="PS50110"/>
    </source>
</evidence>